<accession>A0ABY6N558</accession>
<evidence type="ECO:0000313" key="1">
    <source>
        <dbReference type="EMBL" id="UZE97253.1"/>
    </source>
</evidence>
<protein>
    <submittedName>
        <fullName evidence="1">Uncharacterized protein</fullName>
    </submittedName>
</protein>
<sequence length="47" mass="5535">MSNMMIEQIAIFTFLLVATILAFAWFDTRAEKKLIRNIKNKNHLNSH</sequence>
<dbReference type="Proteomes" id="UP001163739">
    <property type="component" value="Chromosome"/>
</dbReference>
<organism evidence="1 2">
    <name type="scientific">Alkalimarinus alittae</name>
    <dbReference type="NCBI Taxonomy" id="2961619"/>
    <lineage>
        <taxon>Bacteria</taxon>
        <taxon>Pseudomonadati</taxon>
        <taxon>Pseudomonadota</taxon>
        <taxon>Gammaproteobacteria</taxon>
        <taxon>Alteromonadales</taxon>
        <taxon>Alteromonadaceae</taxon>
        <taxon>Alkalimarinus</taxon>
    </lineage>
</organism>
<proteinExistence type="predicted"/>
<dbReference type="EMBL" id="CP100390">
    <property type="protein sequence ID" value="UZE97253.1"/>
    <property type="molecule type" value="Genomic_DNA"/>
</dbReference>
<name>A0ABY6N558_9ALTE</name>
<evidence type="ECO:0000313" key="2">
    <source>
        <dbReference type="Proteomes" id="UP001163739"/>
    </source>
</evidence>
<dbReference type="RefSeq" id="WP_265048732.1">
    <property type="nucleotide sequence ID" value="NZ_CP100390.1"/>
</dbReference>
<gene>
    <name evidence="1" type="ORF">NKI27_05750</name>
</gene>
<keyword evidence="2" id="KW-1185">Reference proteome</keyword>
<reference evidence="1" key="1">
    <citation type="submission" date="2022-06" db="EMBL/GenBank/DDBJ databases">
        <title>Alkalimarinus sp. nov., isolated from gut of a Alitta virens.</title>
        <authorList>
            <person name="Yang A.I."/>
            <person name="Shin N.-R."/>
        </authorList>
    </citation>
    <scope>NUCLEOTIDE SEQUENCE</scope>
    <source>
        <strain evidence="1">A2M4</strain>
    </source>
</reference>